<dbReference type="NCBIfam" id="TIGR02532">
    <property type="entry name" value="IV_pilin_GFxxxE"/>
    <property type="match status" value="1"/>
</dbReference>
<dbReference type="InterPro" id="IPR012902">
    <property type="entry name" value="N_methyl_site"/>
</dbReference>
<reference evidence="2" key="1">
    <citation type="submission" date="2018-06" db="EMBL/GenBank/DDBJ databases">
        <authorList>
            <person name="Zhirakovskaya E."/>
        </authorList>
    </citation>
    <scope>NUCLEOTIDE SEQUENCE</scope>
</reference>
<dbReference type="Pfam" id="PF07963">
    <property type="entry name" value="N_methyl"/>
    <property type="match status" value="1"/>
</dbReference>
<dbReference type="EMBL" id="UOFS01000006">
    <property type="protein sequence ID" value="VAW91134.1"/>
    <property type="molecule type" value="Genomic_DNA"/>
</dbReference>
<dbReference type="PROSITE" id="PS00409">
    <property type="entry name" value="PROKAR_NTER_METHYL"/>
    <property type="match status" value="1"/>
</dbReference>
<protein>
    <recommendedName>
        <fullName evidence="3">Type IV fimbrial biogenesis protein PilW</fullName>
    </recommendedName>
</protein>
<dbReference type="GO" id="GO:0043683">
    <property type="term" value="P:type IV pilus assembly"/>
    <property type="evidence" value="ECO:0007669"/>
    <property type="project" value="InterPro"/>
</dbReference>
<keyword evidence="1" id="KW-0812">Transmembrane</keyword>
<dbReference type="InterPro" id="IPR032092">
    <property type="entry name" value="PilW"/>
</dbReference>
<keyword evidence="1" id="KW-0472">Membrane</keyword>
<name>A0A3B1ABL2_9ZZZZ</name>
<proteinExistence type="predicted"/>
<evidence type="ECO:0000256" key="1">
    <source>
        <dbReference type="SAM" id="Phobius"/>
    </source>
</evidence>
<keyword evidence="1" id="KW-1133">Transmembrane helix</keyword>
<feature type="transmembrane region" description="Helical" evidence="1">
    <location>
        <begin position="12"/>
        <end position="36"/>
    </location>
</feature>
<gene>
    <name evidence="2" type="ORF">MNBD_GAMMA22-2637</name>
</gene>
<accession>A0A3B1ABL2</accession>
<evidence type="ECO:0008006" key="3">
    <source>
        <dbReference type="Google" id="ProtNLM"/>
    </source>
</evidence>
<dbReference type="Pfam" id="PF16074">
    <property type="entry name" value="PilW"/>
    <property type="match status" value="1"/>
</dbReference>
<sequence length="323" mass="35262">MKLVHVNNKTRGLSLIELLVGLAISSILAIGIISMYSSSKSTFYTETDSSKIQESGRFVYSMLISDLRRTGYFGYNPGVETILGTEGVLVNANTCPADATWAQMIDRRVTGLDDPAVAYNCITNYLAGSGDVITLRYVDGRNEAAFDNNRYYLRSSFKSGRLFTGVDAADALNTINDGSPESTGRLQAYAYYVGNSGRTCRFDNNIAIPTLYRMSLDATGTPQRQEVATGIENIQFKYGVDTSGDGSVNQYFDASNIANDNTAAINWNKVVAVQFWVLARAECPDAKLVSRTVNYDMGGANPVAITSSFKRQLFTSTVALRNN</sequence>
<evidence type="ECO:0000313" key="2">
    <source>
        <dbReference type="EMBL" id="VAW91134.1"/>
    </source>
</evidence>
<dbReference type="AlphaFoldDB" id="A0A3B1ABL2"/>
<organism evidence="2">
    <name type="scientific">hydrothermal vent metagenome</name>
    <dbReference type="NCBI Taxonomy" id="652676"/>
    <lineage>
        <taxon>unclassified sequences</taxon>
        <taxon>metagenomes</taxon>
        <taxon>ecological metagenomes</taxon>
    </lineage>
</organism>